<gene>
    <name evidence="1" type="ORF">LNN31_16465</name>
</gene>
<proteinExistence type="predicted"/>
<name>A0ABY6HCY2_9FIRM</name>
<keyword evidence="2" id="KW-1185">Reference proteome</keyword>
<dbReference type="EMBL" id="CP087994">
    <property type="protein sequence ID" value="UYO62363.1"/>
    <property type="molecule type" value="Genomic_DNA"/>
</dbReference>
<organism evidence="1 2">
    <name type="scientific">Acetobacterium wieringae</name>
    <dbReference type="NCBI Taxonomy" id="52694"/>
    <lineage>
        <taxon>Bacteria</taxon>
        <taxon>Bacillati</taxon>
        <taxon>Bacillota</taxon>
        <taxon>Clostridia</taxon>
        <taxon>Eubacteriales</taxon>
        <taxon>Eubacteriaceae</taxon>
        <taxon>Acetobacterium</taxon>
    </lineage>
</organism>
<dbReference type="RefSeq" id="WP_228878115.1">
    <property type="nucleotide sequence ID" value="NZ_CABIIK010000004.1"/>
</dbReference>
<evidence type="ECO:0008006" key="3">
    <source>
        <dbReference type="Google" id="ProtNLM"/>
    </source>
</evidence>
<evidence type="ECO:0000313" key="1">
    <source>
        <dbReference type="EMBL" id="UYO62363.1"/>
    </source>
</evidence>
<reference evidence="1" key="1">
    <citation type="submission" date="2021-11" db="EMBL/GenBank/DDBJ databases">
        <title>Isoprene-degrading acetogen.</title>
        <authorList>
            <person name="Yang Y."/>
            <person name="Jin H."/>
            <person name="Yan J."/>
        </authorList>
    </citation>
    <scope>NUCLEOTIDE SEQUENCE</scope>
    <source>
        <strain evidence="1">Berkeley</strain>
    </source>
</reference>
<dbReference type="Proteomes" id="UP001163550">
    <property type="component" value="Chromosome"/>
</dbReference>
<sequence length="424" mass="49723">MATYELNEEYNNKLQPILEARYTVDRLYTEELIYIYPILYPEDEKRFDEYLSLADYKRKVKIIAEKIGLEFIDFQEQPRKNFQIPYLYGLIICSYFIKMAHDKYMKETKEADENANNFFNNVSKGDFENISADDIIDFYEIFSYTLKIGIFSKAFKRKYSNMKFSQNKQFNGLLIMENLDLHYASFIEDNILYIQNSHRSTFYFKRDIIMIKQNFLEDISHKFNSIIDKLTEKNTLNSLIMFSAENSLYQDLVVNKDKRSIIENSRLQEALKYSVLSSLSPIPIPDFDIVDDIDSIFFTEPEFEDIGAQLPLEDKAVLSALLKIKISSYISSKSDLPIQVVSSFYQKILNGISDIDKDFQYFCRKSLELIDSYIYSGDIPPTGLELIEEVYKDLASEKHDADNKTIMLSPLTQKERKTLLAHFS</sequence>
<accession>A0ABY6HCY2</accession>
<protein>
    <recommendedName>
        <fullName evidence="3">TerB-C domain-containing protein</fullName>
    </recommendedName>
</protein>
<evidence type="ECO:0000313" key="2">
    <source>
        <dbReference type="Proteomes" id="UP001163550"/>
    </source>
</evidence>